<dbReference type="RefSeq" id="WP_419194537.1">
    <property type="nucleotide sequence ID" value="NZ_SJPJ01000001.1"/>
</dbReference>
<name>A0A5C5Z607_9BACT</name>
<reference evidence="1 2" key="1">
    <citation type="submission" date="2019-02" db="EMBL/GenBank/DDBJ databases">
        <title>Deep-cultivation of Planctomycetes and their phenomic and genomic characterization uncovers novel biology.</title>
        <authorList>
            <person name="Wiegand S."/>
            <person name="Jogler M."/>
            <person name="Boedeker C."/>
            <person name="Pinto D."/>
            <person name="Vollmers J."/>
            <person name="Rivas-Marin E."/>
            <person name="Kohn T."/>
            <person name="Peeters S.H."/>
            <person name="Heuer A."/>
            <person name="Rast P."/>
            <person name="Oberbeckmann S."/>
            <person name="Bunk B."/>
            <person name="Jeske O."/>
            <person name="Meyerdierks A."/>
            <person name="Storesund J.E."/>
            <person name="Kallscheuer N."/>
            <person name="Luecker S."/>
            <person name="Lage O.M."/>
            <person name="Pohl T."/>
            <person name="Merkel B.J."/>
            <person name="Hornburger P."/>
            <person name="Mueller R.-W."/>
            <person name="Bruemmer F."/>
            <person name="Labrenz M."/>
            <person name="Spormann A.M."/>
            <person name="Op Den Camp H."/>
            <person name="Overmann J."/>
            <person name="Amann R."/>
            <person name="Jetten M.S.M."/>
            <person name="Mascher T."/>
            <person name="Medema M.H."/>
            <person name="Devos D.P."/>
            <person name="Kaster A.-K."/>
            <person name="Ovreas L."/>
            <person name="Rohde M."/>
            <person name="Galperin M.Y."/>
            <person name="Jogler C."/>
        </authorList>
    </citation>
    <scope>NUCLEOTIDE SEQUENCE [LARGE SCALE GENOMIC DNA]</scope>
    <source>
        <strain evidence="1 2">CA13</strain>
    </source>
</reference>
<dbReference type="AlphaFoldDB" id="A0A5C5Z607"/>
<sequence>MGHRSTTACTTLLKIASSAFWGLFLAFQCSISLGQLSDYDRARLVSQIEYSKNQIVAERFPDLETAKQEVLRRSNIVRGVMQTQTSKANGQEWLDYLEMAPITTAINDDASAAKLAYAAFDLRHRLVGNARGLEISVIRHLRDSVEDLISAIRFRDADKSVIQFQKQLDSLVERIEVLDRVPSAEDAAAIAAIVGLIDESGQAKEVVGVMKDVFGRPNVTVLVGEPIVQKLVNRAVNESKPVRDCILGTRIVGTAYTNGVVTANLLPSIGSARIQVALAGHVTTKSFGYNGPVRLRTTGNGDYSAWRTLNVNEQGVTLEPAVATAVLNTQIDAIEHRLRIVRRIAKKKSAEQKPLADRIALRKLEARVKDEFLQETNQASEIKPPDVSGRITPMLRRLSLEEPARLWGSTDEAIFIDATFRRGDQISTVVSKPPINAAYDVAVQFQESVVDNTLGPLLAGRTVKESEINQLLSRTDQQAVAKNSDDDDEATSFELDFARVQPIVFEARDGAVRLGLRGTRFAEGKRELKVAMEITAMYRPARMQDGRMVLLRDSEVDVDFPGRKKLSVSQSGLKRNIQKKFTEAFPETLLHRKIEIPATVKVDALRGREFRPTYIDARDGWLTIAVQ</sequence>
<dbReference type="EMBL" id="SJPJ01000001">
    <property type="protein sequence ID" value="TWT82506.1"/>
    <property type="molecule type" value="Genomic_DNA"/>
</dbReference>
<evidence type="ECO:0000313" key="1">
    <source>
        <dbReference type="EMBL" id="TWT82506.1"/>
    </source>
</evidence>
<organism evidence="1 2">
    <name type="scientific">Novipirellula herctigrandis</name>
    <dbReference type="NCBI Taxonomy" id="2527986"/>
    <lineage>
        <taxon>Bacteria</taxon>
        <taxon>Pseudomonadati</taxon>
        <taxon>Planctomycetota</taxon>
        <taxon>Planctomycetia</taxon>
        <taxon>Pirellulales</taxon>
        <taxon>Pirellulaceae</taxon>
        <taxon>Novipirellula</taxon>
    </lineage>
</organism>
<proteinExistence type="predicted"/>
<dbReference type="Proteomes" id="UP000315010">
    <property type="component" value="Unassembled WGS sequence"/>
</dbReference>
<keyword evidence="2" id="KW-1185">Reference proteome</keyword>
<accession>A0A5C5Z607</accession>
<protein>
    <submittedName>
        <fullName evidence="1">Uncharacterized protein</fullName>
    </submittedName>
</protein>
<evidence type="ECO:0000313" key="2">
    <source>
        <dbReference type="Proteomes" id="UP000315010"/>
    </source>
</evidence>
<comment type="caution">
    <text evidence="1">The sequence shown here is derived from an EMBL/GenBank/DDBJ whole genome shotgun (WGS) entry which is preliminary data.</text>
</comment>
<gene>
    <name evidence="1" type="ORF">CA13_39690</name>
</gene>